<dbReference type="InterPro" id="IPR046846">
    <property type="entry name" value="PKAT_KLD"/>
</dbReference>
<comment type="caution">
    <text evidence="2">The sequence shown here is derived from an EMBL/GenBank/DDBJ whole genome shotgun (WGS) entry which is preliminary data.</text>
</comment>
<gene>
    <name evidence="2" type="ORF">P7K49_025228</name>
</gene>
<reference evidence="2 3" key="1">
    <citation type="submission" date="2023-05" db="EMBL/GenBank/DDBJ databases">
        <title>B98-5 Cell Line De Novo Hybrid Assembly: An Optical Mapping Approach.</title>
        <authorList>
            <person name="Kananen K."/>
            <person name="Auerbach J.A."/>
            <person name="Kautto E."/>
            <person name="Blachly J.S."/>
        </authorList>
    </citation>
    <scope>NUCLEOTIDE SEQUENCE [LARGE SCALE GENOMIC DNA]</scope>
    <source>
        <strain evidence="2">B95-8</strain>
        <tissue evidence="2">Cell line</tissue>
    </source>
</reference>
<name>A0ABQ9UGH5_SAGOE</name>
<dbReference type="PANTHER" id="PTHR11861">
    <property type="entry name" value="MELANOCYTE PROTEIN PMEL 17-RELATED"/>
    <property type="match status" value="1"/>
</dbReference>
<sequence>MDLTFLSPRLCALHALAHLPRGSLPTEVCTVISDPTCEDAQNAVCDTVDVDETCLLTVRRAFNGSGTYCVNLTLGDDTSLALTSTLISVPDR</sequence>
<dbReference type="PANTHER" id="PTHR11861:SF11">
    <property type="entry name" value="TRANSMEMBRANE GLYCOPROTEIN NMB"/>
    <property type="match status" value="1"/>
</dbReference>
<evidence type="ECO:0000313" key="3">
    <source>
        <dbReference type="Proteomes" id="UP001266305"/>
    </source>
</evidence>
<evidence type="ECO:0000259" key="1">
    <source>
        <dbReference type="Pfam" id="PF20433"/>
    </source>
</evidence>
<evidence type="ECO:0000313" key="2">
    <source>
        <dbReference type="EMBL" id="KAK2096194.1"/>
    </source>
</evidence>
<keyword evidence="3" id="KW-1185">Reference proteome</keyword>
<dbReference type="EMBL" id="JASSZA010000012">
    <property type="protein sequence ID" value="KAK2096194.1"/>
    <property type="molecule type" value="Genomic_DNA"/>
</dbReference>
<protein>
    <recommendedName>
        <fullName evidence="1">PKAT KLD domain-containing protein</fullName>
    </recommendedName>
</protein>
<dbReference type="Proteomes" id="UP001266305">
    <property type="component" value="Unassembled WGS sequence"/>
</dbReference>
<accession>A0ABQ9UGH5</accession>
<feature type="non-terminal residue" evidence="2">
    <location>
        <position position="92"/>
    </location>
</feature>
<dbReference type="InterPro" id="IPR045219">
    <property type="entry name" value="PKAT"/>
</dbReference>
<proteinExistence type="predicted"/>
<feature type="domain" description="PKAT KLD" evidence="1">
    <location>
        <begin position="21"/>
        <end position="69"/>
    </location>
</feature>
<organism evidence="2 3">
    <name type="scientific">Saguinus oedipus</name>
    <name type="common">Cotton-top tamarin</name>
    <name type="synonym">Oedipomidas oedipus</name>
    <dbReference type="NCBI Taxonomy" id="9490"/>
    <lineage>
        <taxon>Eukaryota</taxon>
        <taxon>Metazoa</taxon>
        <taxon>Chordata</taxon>
        <taxon>Craniata</taxon>
        <taxon>Vertebrata</taxon>
        <taxon>Euteleostomi</taxon>
        <taxon>Mammalia</taxon>
        <taxon>Eutheria</taxon>
        <taxon>Euarchontoglires</taxon>
        <taxon>Primates</taxon>
        <taxon>Haplorrhini</taxon>
        <taxon>Platyrrhini</taxon>
        <taxon>Cebidae</taxon>
        <taxon>Callitrichinae</taxon>
        <taxon>Saguinus</taxon>
    </lineage>
</organism>
<dbReference type="Pfam" id="PF20433">
    <property type="entry name" value="PKAT_KLD"/>
    <property type="match status" value="1"/>
</dbReference>